<name>A0A3M7THH1_9FLAO</name>
<comment type="caution">
    <text evidence="1">The sequence shown here is derived from an EMBL/GenBank/DDBJ whole genome shotgun (WGS) entry which is preliminary data.</text>
</comment>
<dbReference type="AlphaFoldDB" id="A0A3M7THH1"/>
<evidence type="ECO:0000313" key="1">
    <source>
        <dbReference type="EMBL" id="RNA62955.1"/>
    </source>
</evidence>
<organism evidence="1 2">
    <name type="scientific">Chryseobacterium nematophagum</name>
    <dbReference type="NCBI Taxonomy" id="2305228"/>
    <lineage>
        <taxon>Bacteria</taxon>
        <taxon>Pseudomonadati</taxon>
        <taxon>Bacteroidota</taxon>
        <taxon>Flavobacteriia</taxon>
        <taxon>Flavobacteriales</taxon>
        <taxon>Weeksellaceae</taxon>
        <taxon>Chryseobacterium group</taxon>
        <taxon>Chryseobacterium</taxon>
    </lineage>
</organism>
<protein>
    <recommendedName>
        <fullName evidence="3">DUF4136 domain-containing protein</fullName>
    </recommendedName>
</protein>
<accession>A0A3M7THH1</accession>
<dbReference type="EMBL" id="QWIU01000002">
    <property type="protein sequence ID" value="RNA62955.1"/>
    <property type="molecule type" value="Genomic_DNA"/>
</dbReference>
<proteinExistence type="predicted"/>
<dbReference type="OrthoDB" id="5432319at2"/>
<evidence type="ECO:0000313" key="2">
    <source>
        <dbReference type="Proteomes" id="UP000278775"/>
    </source>
</evidence>
<dbReference type="RefSeq" id="WP_007844606.1">
    <property type="nucleotide sequence ID" value="NZ_QWIU01000002.1"/>
</dbReference>
<dbReference type="Proteomes" id="UP000278775">
    <property type="component" value="Unassembled WGS sequence"/>
</dbReference>
<gene>
    <name evidence="1" type="ORF">D1631_13955</name>
</gene>
<sequence length="209" mass="24882">MKKLYYHQVILFTAFVCTVLLNSCSSTHIASSWRDPGKQIHATDWKKVLVMALLRNETNRRSAEDEMAKYFDGKGITSYSYLDENFNRKDEQALRSRIKKDGFDAAITMRLIDVDKEKVYTPQQYYMYPVYYNDFITYYYRNWMYYNIPGNYTITKKFIIETIIYSIKDDKIIWSGITETYDPKGVKRLTNEIAKALRNKMQQEGFIEK</sequence>
<reference evidence="1 2" key="1">
    <citation type="submission" date="2018-08" db="EMBL/GenBank/DDBJ databases">
        <title>Chryseobacterium nematophagum: a novel matrix digesting pathogen of nematodes.</title>
        <authorList>
            <person name="Page A."/>
            <person name="Roberts M."/>
            <person name="Felix M.-A."/>
            <person name="Weir W."/>
        </authorList>
    </citation>
    <scope>NUCLEOTIDE SEQUENCE [LARGE SCALE GENOMIC DNA]</scope>
    <source>
        <strain evidence="1 2">JUb129</strain>
    </source>
</reference>
<evidence type="ECO:0008006" key="3">
    <source>
        <dbReference type="Google" id="ProtNLM"/>
    </source>
</evidence>